<dbReference type="AlphaFoldDB" id="A0A1H5TG89"/>
<feature type="signal peptide" evidence="10">
    <location>
        <begin position="1"/>
        <end position="28"/>
    </location>
</feature>
<evidence type="ECO:0000256" key="8">
    <source>
        <dbReference type="PROSITE-ProRule" id="PRU01360"/>
    </source>
</evidence>
<evidence type="ECO:0000256" key="1">
    <source>
        <dbReference type="ARBA" id="ARBA00004571"/>
    </source>
</evidence>
<evidence type="ECO:0000313" key="14">
    <source>
        <dbReference type="Proteomes" id="UP000236735"/>
    </source>
</evidence>
<dbReference type="Pfam" id="PF07715">
    <property type="entry name" value="Plug"/>
    <property type="match status" value="1"/>
</dbReference>
<dbReference type="Gene3D" id="2.40.170.20">
    <property type="entry name" value="TonB-dependent receptor, beta-barrel domain"/>
    <property type="match status" value="1"/>
</dbReference>
<dbReference type="RefSeq" id="WP_103915340.1">
    <property type="nucleotide sequence ID" value="NZ_FNUV01000002.1"/>
</dbReference>
<dbReference type="InterPro" id="IPR012910">
    <property type="entry name" value="Plug_dom"/>
</dbReference>
<feature type="chain" id="PRO_5009285010" evidence="10">
    <location>
        <begin position="29"/>
        <end position="1059"/>
    </location>
</feature>
<evidence type="ECO:0000259" key="12">
    <source>
        <dbReference type="Pfam" id="PF07715"/>
    </source>
</evidence>
<gene>
    <name evidence="13" type="ORF">SAMN05216354_1047</name>
</gene>
<dbReference type="SUPFAM" id="SSF49464">
    <property type="entry name" value="Carboxypeptidase regulatory domain-like"/>
    <property type="match status" value="1"/>
</dbReference>
<dbReference type="GO" id="GO:0009279">
    <property type="term" value="C:cell outer membrane"/>
    <property type="evidence" value="ECO:0007669"/>
    <property type="project" value="UniProtKB-SubCell"/>
</dbReference>
<dbReference type="InterPro" id="IPR036942">
    <property type="entry name" value="Beta-barrel_TonB_sf"/>
</dbReference>
<sequence length="1059" mass="118495">MMKQVNIQFPLRMLALLFGLFLSVGAFAQIDVKGHVKDATGEPIIGATVRVDGTQTATVTDFDGNFVLKANQDANITVTYIGYQPQTVKAAPTVEVILQDDAAVLNEVVVIGYGAVKKSDLTGSVAALKPDAKNKGLVVNPQDMLSGKVAGVNIVTNDGAPGAGAQIRVRGGSSLNASNDPLIVIDGLAMDNEGVKGLSNALSMINPQDIESFNVLKDASATAIYGSRGSNGVIIITTKKGRNGMKPTVTYSGSMTVSAKKSTIDVMNGNEYRDFIKNMYGVKNADGQFLTNAEGQYVDTDGNTILPIYALGTANTDWQNEIYRTAVSHDHNVTIAGALKNLPYRASVGYTDQEGILKTTDFQRVTAALNLNPSFMDNHLTMNLNAKGMYAKTRYAEMAAISSAVFFDPTQSPYGFTSQYHKDLLGDKLDQTLRNFNGYFQWPVAADYDKDTTWPYTVNGVASMPNPLSLLYGRNEHANSRSFIGSADIDYKVHGFEDLRLHLTLGADVSEGKQYRNEQPWYPKSIYYGNWGDEKILKRNLQLSTYAQYYHDFNDQLKNHVDVMAGYEWQHFWRDEKSDYCGYYPSTSPRWIDPMSINPETNMPYGNAVNERPHTPYHFRTDSYLVSFFGRANYSLLDRYMLTFTLRNDGSSRFKEHWALFPSLALAWKINEEPFLKNVEALSDLKLRLSYGKTGQQAGAVPDYSWIATYTKNKGTDSYYPVAGDGLLYRPDNYTPELKWETTTTYNIGLDWGLFNQRLTGTVDVYYRKTTDLLNYAPTLALSAYRNQSWQNIGSLENKGIEATISWKAIQNKDFYWTIDYNFTYNHNEITDLNGVSSDGSPVPQTKDVKIGVDRYLEYQQVGHPINSFLVFQQAYDQNGKPIENAVVDRNGDGIITQADKYFYKSPAPPVTMGLASRMEYKDWDFGFSLRASIGNYVYNNIEQGMANVSPTEVWKSSLLYMNNYTHEAIGRNWQTYQITSQLSDFYVHNASFLKCDNITLGYSFSDLFKKLNGRVYGTVSNVFTITKYKGLDPEVANGFDSNMYPRPISFILGVNLSL</sequence>
<dbReference type="SUPFAM" id="SSF56935">
    <property type="entry name" value="Porins"/>
    <property type="match status" value="1"/>
</dbReference>
<evidence type="ECO:0000256" key="6">
    <source>
        <dbReference type="ARBA" id="ARBA00023136"/>
    </source>
</evidence>
<reference evidence="13 14" key="1">
    <citation type="submission" date="2016-10" db="EMBL/GenBank/DDBJ databases">
        <authorList>
            <person name="de Groot N.N."/>
        </authorList>
    </citation>
    <scope>NUCLEOTIDE SEQUENCE [LARGE SCALE GENOMIC DNA]</scope>
    <source>
        <strain evidence="13 14">AR32</strain>
    </source>
</reference>
<comment type="similarity">
    <text evidence="8 9">Belongs to the TonB-dependent receptor family.</text>
</comment>
<proteinExistence type="inferred from homology"/>
<dbReference type="InterPro" id="IPR037066">
    <property type="entry name" value="Plug_dom_sf"/>
</dbReference>
<feature type="domain" description="TonB-dependent receptor-like beta-barrel" evidence="11">
    <location>
        <begin position="430"/>
        <end position="861"/>
    </location>
</feature>
<evidence type="ECO:0000313" key="13">
    <source>
        <dbReference type="EMBL" id="SEF61826.1"/>
    </source>
</evidence>
<accession>A0A1H5TG89</accession>
<dbReference type="InterPro" id="IPR039426">
    <property type="entry name" value="TonB-dep_rcpt-like"/>
</dbReference>
<dbReference type="InterPro" id="IPR023996">
    <property type="entry name" value="TonB-dep_OMP_SusC/RagA"/>
</dbReference>
<evidence type="ECO:0000256" key="10">
    <source>
        <dbReference type="SAM" id="SignalP"/>
    </source>
</evidence>
<evidence type="ECO:0000256" key="9">
    <source>
        <dbReference type="RuleBase" id="RU003357"/>
    </source>
</evidence>
<keyword evidence="10" id="KW-0732">Signal</keyword>
<keyword evidence="5 9" id="KW-0798">TonB box</keyword>
<keyword evidence="2 8" id="KW-0813">Transport</keyword>
<dbReference type="Pfam" id="PF00593">
    <property type="entry name" value="TonB_dep_Rec_b-barrel"/>
    <property type="match status" value="1"/>
</dbReference>
<keyword evidence="6 8" id="KW-0472">Membrane</keyword>
<keyword evidence="3 8" id="KW-1134">Transmembrane beta strand</keyword>
<evidence type="ECO:0000259" key="11">
    <source>
        <dbReference type="Pfam" id="PF00593"/>
    </source>
</evidence>
<evidence type="ECO:0000256" key="5">
    <source>
        <dbReference type="ARBA" id="ARBA00023077"/>
    </source>
</evidence>
<dbReference type="NCBIfam" id="TIGR04057">
    <property type="entry name" value="SusC_RagA_signa"/>
    <property type="match status" value="1"/>
</dbReference>
<dbReference type="Gene3D" id="2.170.130.10">
    <property type="entry name" value="TonB-dependent receptor, plug domain"/>
    <property type="match status" value="1"/>
</dbReference>
<keyword evidence="4 8" id="KW-0812">Transmembrane</keyword>
<dbReference type="Gene3D" id="2.60.40.1120">
    <property type="entry name" value="Carboxypeptidase-like, regulatory domain"/>
    <property type="match status" value="1"/>
</dbReference>
<dbReference type="NCBIfam" id="TIGR04056">
    <property type="entry name" value="OMP_RagA_SusC"/>
    <property type="match status" value="1"/>
</dbReference>
<organism evidence="13 14">
    <name type="scientific">Xylanibacter ruminicola</name>
    <name type="common">Prevotella ruminicola</name>
    <dbReference type="NCBI Taxonomy" id="839"/>
    <lineage>
        <taxon>Bacteria</taxon>
        <taxon>Pseudomonadati</taxon>
        <taxon>Bacteroidota</taxon>
        <taxon>Bacteroidia</taxon>
        <taxon>Bacteroidales</taxon>
        <taxon>Prevotellaceae</taxon>
        <taxon>Xylanibacter</taxon>
    </lineage>
</organism>
<dbReference type="InterPro" id="IPR008969">
    <property type="entry name" value="CarboxyPept-like_regulatory"/>
</dbReference>
<evidence type="ECO:0000256" key="4">
    <source>
        <dbReference type="ARBA" id="ARBA00022692"/>
    </source>
</evidence>
<name>A0A1H5TG89_XYLRU</name>
<comment type="subcellular location">
    <subcellularLocation>
        <location evidence="1 8">Cell outer membrane</location>
        <topology evidence="1 8">Multi-pass membrane protein</topology>
    </subcellularLocation>
</comment>
<evidence type="ECO:0000256" key="3">
    <source>
        <dbReference type="ARBA" id="ARBA00022452"/>
    </source>
</evidence>
<feature type="domain" description="TonB-dependent receptor plug" evidence="12">
    <location>
        <begin position="118"/>
        <end position="233"/>
    </location>
</feature>
<protein>
    <submittedName>
        <fullName evidence="13">Iron complex outermembrane recepter protein</fullName>
    </submittedName>
</protein>
<evidence type="ECO:0000256" key="7">
    <source>
        <dbReference type="ARBA" id="ARBA00023237"/>
    </source>
</evidence>
<dbReference type="InterPro" id="IPR023997">
    <property type="entry name" value="TonB-dep_OMP_SusC/RagA_CS"/>
</dbReference>
<dbReference type="PROSITE" id="PS52016">
    <property type="entry name" value="TONB_DEPENDENT_REC_3"/>
    <property type="match status" value="1"/>
</dbReference>
<evidence type="ECO:0000256" key="2">
    <source>
        <dbReference type="ARBA" id="ARBA00022448"/>
    </source>
</evidence>
<keyword evidence="7 8" id="KW-0998">Cell outer membrane</keyword>
<dbReference type="Proteomes" id="UP000236735">
    <property type="component" value="Unassembled WGS sequence"/>
</dbReference>
<dbReference type="Pfam" id="PF13715">
    <property type="entry name" value="CarbopepD_reg_2"/>
    <property type="match status" value="1"/>
</dbReference>
<dbReference type="InterPro" id="IPR000531">
    <property type="entry name" value="Beta-barrel_TonB"/>
</dbReference>
<dbReference type="EMBL" id="FNUV01000002">
    <property type="protein sequence ID" value="SEF61826.1"/>
    <property type="molecule type" value="Genomic_DNA"/>
</dbReference>